<dbReference type="Proteomes" id="UP000186323">
    <property type="component" value="Chromosome I"/>
</dbReference>
<protein>
    <submittedName>
        <fullName evidence="1">Uncharacterized protein</fullName>
    </submittedName>
</protein>
<keyword evidence="2" id="KW-1185">Reference proteome</keyword>
<dbReference type="AlphaFoldDB" id="A0A1K1LHK0"/>
<gene>
    <name evidence="1" type="ORF">DESPIGER_2370</name>
</gene>
<sequence length="160" mass="16659">MSRHDALTEGADAGPLCRPLSPAGDAIPAQWQFPAGLADFPGARAFRFWRRAAGSPVGVLHPAGRPEEGLLLGEACALGCAVPLRLTAAEQALLGDPPPEGLAFFLCLGALPEEPGRAWLRICAVLAVALAGGRALRLSLPQEQLPERLPMTRLASASLA</sequence>
<name>A0A1K1LHK0_9BACT</name>
<organism evidence="1 2">
    <name type="scientific">Desulfovibrio piger</name>
    <dbReference type="NCBI Taxonomy" id="901"/>
    <lineage>
        <taxon>Bacteria</taxon>
        <taxon>Pseudomonadati</taxon>
        <taxon>Thermodesulfobacteriota</taxon>
        <taxon>Desulfovibrionia</taxon>
        <taxon>Desulfovibrionales</taxon>
        <taxon>Desulfovibrionaceae</taxon>
        <taxon>Desulfovibrio</taxon>
    </lineage>
</organism>
<dbReference type="OrthoDB" id="9966979at2"/>
<evidence type="ECO:0000313" key="2">
    <source>
        <dbReference type="Proteomes" id="UP000186323"/>
    </source>
</evidence>
<dbReference type="EMBL" id="LT630450">
    <property type="protein sequence ID" value="SFV74191.1"/>
    <property type="molecule type" value="Genomic_DNA"/>
</dbReference>
<dbReference type="KEGG" id="dpg:DESPIGER_2370"/>
<dbReference type="RefSeq" id="WP_072337000.1">
    <property type="nucleotide sequence ID" value="NZ_DBGALU010000092.1"/>
</dbReference>
<proteinExistence type="predicted"/>
<reference evidence="2" key="1">
    <citation type="submission" date="2016-10" db="EMBL/GenBank/DDBJ databases">
        <authorList>
            <person name="Wegmann U."/>
        </authorList>
    </citation>
    <scope>NUCLEOTIDE SEQUENCE [LARGE SCALE GENOMIC DNA]</scope>
</reference>
<accession>A0A1K1LHK0</accession>
<evidence type="ECO:0000313" key="1">
    <source>
        <dbReference type="EMBL" id="SFV74191.1"/>
    </source>
</evidence>